<evidence type="ECO:0000313" key="5">
    <source>
        <dbReference type="Proteomes" id="UP000327468"/>
    </source>
</evidence>
<dbReference type="GO" id="GO:0000795">
    <property type="term" value="C:synaptonemal complex"/>
    <property type="evidence" value="ECO:0007669"/>
    <property type="project" value="TreeGrafter"/>
</dbReference>
<comment type="caution">
    <text evidence="4">The sequence shown here is derived from an EMBL/GenBank/DDBJ whole genome shotgun (WGS) entry which is preliminary data.</text>
</comment>
<evidence type="ECO:0000313" key="4">
    <source>
        <dbReference type="EMBL" id="KAB5536713.1"/>
    </source>
</evidence>
<dbReference type="InterPro" id="IPR051443">
    <property type="entry name" value="XLR/SYCP3"/>
</dbReference>
<protein>
    <recommendedName>
        <fullName evidence="3">XLR/SYCP3/FAM9 domain-containing protein</fullName>
    </recommendedName>
</protein>
<dbReference type="AlphaFoldDB" id="A0A5N5L1Z6"/>
<dbReference type="GO" id="GO:0007286">
    <property type="term" value="P:spermatid development"/>
    <property type="evidence" value="ECO:0007669"/>
    <property type="project" value="TreeGrafter"/>
</dbReference>
<sequence>MSLKDCTSSRDTSSTGATVKRQKRRSSTDRSLTVSPGGEVKTMLDCFRVDINKSFMAKRKCLESFTSSSLKTSQQTIEALWRSHQRERAQVCEDYSAEFSSVFQQWQSDMQRSKDQDRKLTSLFQRQQMMFQQMRASQTERLKMLKETVDLYIKSTQDLQDAHEEQTIVAMSELRQEMALLQKKLLINTQQEEMASVRNALQSMLM</sequence>
<dbReference type="Pfam" id="PF04803">
    <property type="entry name" value="Cor1"/>
    <property type="match status" value="1"/>
</dbReference>
<dbReference type="EMBL" id="VFJC01000021">
    <property type="protein sequence ID" value="KAB5536713.1"/>
    <property type="molecule type" value="Genomic_DNA"/>
</dbReference>
<gene>
    <name evidence="4" type="ORF">PHYPO_G00110610</name>
</gene>
<dbReference type="InterPro" id="IPR006888">
    <property type="entry name" value="XLR/SYCP3/FAM9_dom"/>
</dbReference>
<feature type="region of interest" description="Disordered" evidence="2">
    <location>
        <begin position="1"/>
        <end position="36"/>
    </location>
</feature>
<accession>A0A5N5L1Z6</accession>
<proteinExistence type="inferred from homology"/>
<evidence type="ECO:0000259" key="3">
    <source>
        <dbReference type="Pfam" id="PF04803"/>
    </source>
</evidence>
<dbReference type="Proteomes" id="UP000327468">
    <property type="component" value="Chromosome 20"/>
</dbReference>
<feature type="compositionally biased region" description="Polar residues" evidence="2">
    <location>
        <begin position="1"/>
        <end position="17"/>
    </location>
</feature>
<dbReference type="PANTHER" id="PTHR19368:SF15">
    <property type="entry name" value="XLR_SYCP3_FAM9 DOMAIN-CONTAINING PROTEIN"/>
    <property type="match status" value="1"/>
</dbReference>
<evidence type="ECO:0000256" key="2">
    <source>
        <dbReference type="SAM" id="MobiDB-lite"/>
    </source>
</evidence>
<feature type="domain" description="XLR/SYCP3/FAM9" evidence="3">
    <location>
        <begin position="53"/>
        <end position="184"/>
    </location>
</feature>
<keyword evidence="5" id="KW-1185">Reference proteome</keyword>
<reference evidence="4 5" key="1">
    <citation type="submission" date="2019-06" db="EMBL/GenBank/DDBJ databases">
        <title>A chromosome-scale genome assembly of the striped catfish, Pangasianodon hypophthalmus.</title>
        <authorList>
            <person name="Wen M."/>
            <person name="Zahm M."/>
            <person name="Roques C."/>
            <person name="Cabau C."/>
            <person name="Klopp C."/>
            <person name="Donnadieu C."/>
            <person name="Jouanno E."/>
            <person name="Avarre J.-C."/>
            <person name="Campet M."/>
            <person name="Ha T.T.T."/>
            <person name="Dugue R."/>
            <person name="Lampietro C."/>
            <person name="Louis A."/>
            <person name="Herpin A."/>
            <person name="Echchiki A."/>
            <person name="Berthelot C."/>
            <person name="Parey E."/>
            <person name="Roest-Crollius H."/>
            <person name="Braasch I."/>
            <person name="Postlethwait J."/>
            <person name="Bobe J."/>
            <person name="Montfort J."/>
            <person name="Bouchez O."/>
            <person name="Begum T."/>
            <person name="Schartl M."/>
            <person name="Guiguen Y."/>
        </authorList>
    </citation>
    <scope>NUCLEOTIDE SEQUENCE [LARGE SCALE GENOMIC DNA]</scope>
    <source>
        <strain evidence="4 5">Indonesia</strain>
        <tissue evidence="4">Blood</tissue>
    </source>
</reference>
<dbReference type="PANTHER" id="PTHR19368">
    <property type="entry name" value="XLR/SCP3/FAM9"/>
    <property type="match status" value="1"/>
</dbReference>
<dbReference type="GO" id="GO:0051321">
    <property type="term" value="P:meiotic cell cycle"/>
    <property type="evidence" value="ECO:0007669"/>
    <property type="project" value="TreeGrafter"/>
</dbReference>
<name>A0A5N5L1Z6_PANHP</name>
<comment type="similarity">
    <text evidence="1">Belongs to the XLR/SYCP3 family.</text>
</comment>
<organism evidence="4 5">
    <name type="scientific">Pangasianodon hypophthalmus</name>
    <name type="common">Striped catfish</name>
    <name type="synonym">Helicophagus hypophthalmus</name>
    <dbReference type="NCBI Taxonomy" id="310915"/>
    <lineage>
        <taxon>Eukaryota</taxon>
        <taxon>Metazoa</taxon>
        <taxon>Chordata</taxon>
        <taxon>Craniata</taxon>
        <taxon>Vertebrata</taxon>
        <taxon>Euteleostomi</taxon>
        <taxon>Actinopterygii</taxon>
        <taxon>Neopterygii</taxon>
        <taxon>Teleostei</taxon>
        <taxon>Ostariophysi</taxon>
        <taxon>Siluriformes</taxon>
        <taxon>Pangasiidae</taxon>
        <taxon>Pangasianodon</taxon>
    </lineage>
</organism>
<evidence type="ECO:0000256" key="1">
    <source>
        <dbReference type="ARBA" id="ARBA00010283"/>
    </source>
</evidence>